<evidence type="ECO:0000259" key="4">
    <source>
        <dbReference type="PROSITE" id="PS51733"/>
    </source>
</evidence>
<dbReference type="Pfam" id="PF21948">
    <property type="entry name" value="LplA-B_cat"/>
    <property type="match status" value="1"/>
</dbReference>
<evidence type="ECO:0000313" key="5">
    <source>
        <dbReference type="EMBL" id="OYD57376.1"/>
    </source>
</evidence>
<evidence type="ECO:0000256" key="1">
    <source>
        <dbReference type="ARBA" id="ARBA00022679"/>
    </source>
</evidence>
<dbReference type="EC" id="2.3.1.204" evidence="3"/>
<comment type="miscellaneous">
    <text evidence="3">The reaction proceeds via a thioester-linked acyl-enzyme intermediate.</text>
</comment>
<dbReference type="InterPro" id="IPR050664">
    <property type="entry name" value="Octanoyltrans_LipM/LipL"/>
</dbReference>
<dbReference type="GO" id="GO:0009249">
    <property type="term" value="P:protein lipoylation"/>
    <property type="evidence" value="ECO:0007669"/>
    <property type="project" value="UniProtKB-UniRule"/>
</dbReference>
<dbReference type="PANTHER" id="PTHR43679:SF2">
    <property type="entry name" value="OCTANOYL-[GCVH]:PROTEIN N-OCTANOYLTRANSFERASE"/>
    <property type="match status" value="1"/>
</dbReference>
<comment type="similarity">
    <text evidence="3">Belongs to the octanoyltransferase LipL family.</text>
</comment>
<proteinExistence type="inferred from homology"/>
<dbReference type="PROSITE" id="PS51733">
    <property type="entry name" value="BPL_LPL_CATALYTIC"/>
    <property type="match status" value="1"/>
</dbReference>
<sequence>MNGDLLRQHVWRLIDQSFLGPAFDARQSFATDDTLCASVGKGDAPSTARTWVHHNTIVLGIQDARLPHLSDGIAFLNEQGYRVIVRNSGGLAVVLDESVLNISLIFAEKDNKIDIDLGYDTMVELVKRMLKPYRLEFEAREIAGSYCPGSYDLSIGGRKFAGISQRRMRGGVAVQIYLCCDGSGSDRAALIGEFYKRALKGEQTKFVYPEIRPEVMASLSELAGVKITVVDMLKHLLVVLGEVSDELVTGSLSLEESGMMAANLERIWERNEKVFAGL</sequence>
<name>A0A235F7T8_9BACL</name>
<dbReference type="HAMAP" id="MF_02119">
    <property type="entry name" value="LipL"/>
    <property type="match status" value="1"/>
</dbReference>
<dbReference type="Proteomes" id="UP000215059">
    <property type="component" value="Unassembled WGS sequence"/>
</dbReference>
<dbReference type="GO" id="GO:0009107">
    <property type="term" value="P:lipoate biosynthetic process"/>
    <property type="evidence" value="ECO:0007669"/>
    <property type="project" value="UniProtKB-UniRule"/>
</dbReference>
<dbReference type="CDD" id="cd16443">
    <property type="entry name" value="LplA"/>
    <property type="match status" value="1"/>
</dbReference>
<dbReference type="RefSeq" id="WP_094252725.1">
    <property type="nucleotide sequence ID" value="NZ_JBHLXL010000001.1"/>
</dbReference>
<evidence type="ECO:0000313" key="6">
    <source>
        <dbReference type="Proteomes" id="UP000215059"/>
    </source>
</evidence>
<feature type="active site" description="Acyl-thioester intermediate" evidence="3">
    <location>
        <position position="147"/>
    </location>
</feature>
<dbReference type="InterPro" id="IPR024897">
    <property type="entry name" value="LipL"/>
</dbReference>
<dbReference type="OrthoDB" id="2080934at2"/>
<dbReference type="Gene3D" id="3.30.930.10">
    <property type="entry name" value="Bira Bifunctional Protein, Domain 2"/>
    <property type="match status" value="1"/>
</dbReference>
<gene>
    <name evidence="3" type="primary">lipL</name>
    <name evidence="5" type="ORF">CGZ90_11895</name>
</gene>
<keyword evidence="1 3" id="KW-0808">Transferase</keyword>
<organism evidence="5 6">
    <name type="scientific">Fictibacillus aquaticus</name>
    <dbReference type="NCBI Taxonomy" id="2021314"/>
    <lineage>
        <taxon>Bacteria</taxon>
        <taxon>Bacillati</taxon>
        <taxon>Bacillota</taxon>
        <taxon>Bacilli</taxon>
        <taxon>Bacillales</taxon>
        <taxon>Fictibacillaceae</taxon>
        <taxon>Fictibacillus</taxon>
    </lineage>
</organism>
<dbReference type="GO" id="GO:0033819">
    <property type="term" value="F:lipoyl(octanoyl) transferase activity"/>
    <property type="evidence" value="ECO:0007669"/>
    <property type="project" value="InterPro"/>
</dbReference>
<dbReference type="AlphaFoldDB" id="A0A235F7T8"/>
<comment type="pathway">
    <text evidence="3">Protein modification; protein lipoylation via endogenous pathway; protein N(6)-(lipoyl)lysine from octanoyl-[acyl-carrier-protein].</text>
</comment>
<comment type="function">
    <text evidence="3">Catalyzes the amidotransfer (transamidation) of the octanoyl moiety from octanoyl-GcvH to the lipoyl domain of the E2 subunit of lipoate-dependent enzymes.</text>
</comment>
<keyword evidence="6" id="KW-1185">Reference proteome</keyword>
<dbReference type="InterPro" id="IPR004143">
    <property type="entry name" value="BPL_LPL_catalytic"/>
</dbReference>
<evidence type="ECO:0000256" key="2">
    <source>
        <dbReference type="ARBA" id="ARBA00023315"/>
    </source>
</evidence>
<dbReference type="EMBL" id="NOII01000003">
    <property type="protein sequence ID" value="OYD57376.1"/>
    <property type="molecule type" value="Genomic_DNA"/>
</dbReference>
<accession>A0A235F7T8</accession>
<dbReference type="InterPro" id="IPR045864">
    <property type="entry name" value="aa-tRNA-synth_II/BPL/LPL"/>
</dbReference>
<reference evidence="5 6" key="1">
    <citation type="submission" date="2017-07" db="EMBL/GenBank/DDBJ databases">
        <title>Fictibacillus sp. nov. GDSW-R2A3 Genome sequencing and assembly.</title>
        <authorList>
            <person name="Mayilraj S."/>
        </authorList>
    </citation>
    <scope>NUCLEOTIDE SEQUENCE [LARGE SCALE GENOMIC DNA]</scope>
    <source>
        <strain evidence="5 6">GDSW-R2A3</strain>
    </source>
</reference>
<protein>
    <recommendedName>
        <fullName evidence="3">Octanoyl-[GcvH]:protein N-octanoyltransferase</fullName>
        <ecNumber evidence="3">2.3.1.204</ecNumber>
    </recommendedName>
    <alternativeName>
        <fullName evidence="3">Octanoyl-[GcvH]:E2 amidotransferase</fullName>
    </alternativeName>
</protein>
<dbReference type="SUPFAM" id="SSF55681">
    <property type="entry name" value="Class II aaRS and biotin synthetases"/>
    <property type="match status" value="1"/>
</dbReference>
<comment type="catalytic activity">
    <reaction evidence="3">
        <text>N(6)-octanoyl-L-lysyl-[glycine-cleavage complex H protein] + L-lysyl-[lipoyl-carrier protein] = N(6)-octanoyl-L-lysyl-[lipoyl-carrier protein] + L-lysyl-[glycine-cleavage complex H protein]</text>
        <dbReference type="Rhea" id="RHEA:20213"/>
        <dbReference type="Rhea" id="RHEA-COMP:10500"/>
        <dbReference type="Rhea" id="RHEA-COMP:10501"/>
        <dbReference type="Rhea" id="RHEA-COMP:10503"/>
        <dbReference type="Rhea" id="RHEA-COMP:10504"/>
        <dbReference type="ChEBI" id="CHEBI:29969"/>
        <dbReference type="ChEBI" id="CHEBI:78809"/>
        <dbReference type="EC" id="2.3.1.204"/>
    </reaction>
</comment>
<feature type="domain" description="BPL/LPL catalytic" evidence="4">
    <location>
        <begin position="42"/>
        <end position="227"/>
    </location>
</feature>
<feature type="site" description="Lowers pKa of active site Cys" evidence="3">
    <location>
        <position position="159"/>
    </location>
</feature>
<keyword evidence="2 3" id="KW-0012">Acyltransferase</keyword>
<comment type="caution">
    <text evidence="5">The sequence shown here is derived from an EMBL/GenBank/DDBJ whole genome shotgun (WGS) entry which is preliminary data.</text>
</comment>
<dbReference type="PANTHER" id="PTHR43679">
    <property type="entry name" value="OCTANOYLTRANSFERASE LIPM-RELATED"/>
    <property type="match status" value="1"/>
</dbReference>
<evidence type="ECO:0000256" key="3">
    <source>
        <dbReference type="HAMAP-Rule" id="MF_02119"/>
    </source>
</evidence>